<dbReference type="AlphaFoldDB" id="A0A843WV85"/>
<dbReference type="Proteomes" id="UP000652761">
    <property type="component" value="Unassembled WGS sequence"/>
</dbReference>
<dbReference type="Pfam" id="PF14223">
    <property type="entry name" value="Retrotran_gag_2"/>
    <property type="match status" value="1"/>
</dbReference>
<dbReference type="OrthoDB" id="785014at2759"/>
<comment type="caution">
    <text evidence="1">The sequence shown here is derived from an EMBL/GenBank/DDBJ whole genome shotgun (WGS) entry which is preliminary data.</text>
</comment>
<dbReference type="PANTHER" id="PTHR34676:SF17">
    <property type="entry name" value="OS06G0684500 PROTEIN"/>
    <property type="match status" value="1"/>
</dbReference>
<protein>
    <submittedName>
        <fullName evidence="1">Uncharacterized protein</fullName>
    </submittedName>
</protein>
<evidence type="ECO:0000313" key="1">
    <source>
        <dbReference type="EMBL" id="MQM11796.1"/>
    </source>
</evidence>
<gene>
    <name evidence="1" type="ORF">Taro_044708</name>
</gene>
<reference evidence="1" key="1">
    <citation type="submission" date="2017-07" db="EMBL/GenBank/DDBJ databases">
        <title>Taro Niue Genome Assembly and Annotation.</title>
        <authorList>
            <person name="Atibalentja N."/>
            <person name="Keating K."/>
            <person name="Fields C.J."/>
        </authorList>
    </citation>
    <scope>NUCLEOTIDE SEQUENCE</scope>
    <source>
        <strain evidence="1">Niue_2</strain>
        <tissue evidence="1">Leaf</tissue>
    </source>
</reference>
<proteinExistence type="predicted"/>
<accession>A0A843WV85</accession>
<sequence length="405" mass="44598">MAAQGHSEGQSVNRPPLFDGEDYAYRKTRMEYFLQGHDHQIWSIVEEGDLLVTNEKNQWTDDDRKKISLNCKAKSILCCALSKKEFNRVSACKSAMEIWEKLRITYEGTDKVKDTKIDIPAIPYRPQHRLPSDLKPSTSPARNFLRGSSSITLPVLQNLSLLDSMASTTVSGTVGGYGAAFLTVDQQARFASVKAKLCGHKAVDLADLEKNGMGSLVEALQKLKWTKIATLSEIIVPRSASFSTCARADSDMMFWAIQNQEYNTAELIIERMKFASSQVWDTKSKLNISLPYAHLLTRIFQHFGISVVGDVSEKMGQAIRSRNLRKSGFSVVNGVWSKTGAVEGEAIIGEAQEDLEPVAEAAAVVEPEAAAIDQVVPAAAVPAVAEEEGSRRIEDIPPDFIEPFG</sequence>
<keyword evidence="2" id="KW-1185">Reference proteome</keyword>
<evidence type="ECO:0000313" key="2">
    <source>
        <dbReference type="Proteomes" id="UP000652761"/>
    </source>
</evidence>
<dbReference type="EMBL" id="NMUH01005101">
    <property type="protein sequence ID" value="MQM11796.1"/>
    <property type="molecule type" value="Genomic_DNA"/>
</dbReference>
<dbReference type="PANTHER" id="PTHR34676">
    <property type="entry name" value="DUF4219 DOMAIN-CONTAINING PROTEIN-RELATED"/>
    <property type="match status" value="1"/>
</dbReference>
<organism evidence="1 2">
    <name type="scientific">Colocasia esculenta</name>
    <name type="common">Wild taro</name>
    <name type="synonym">Arum esculentum</name>
    <dbReference type="NCBI Taxonomy" id="4460"/>
    <lineage>
        <taxon>Eukaryota</taxon>
        <taxon>Viridiplantae</taxon>
        <taxon>Streptophyta</taxon>
        <taxon>Embryophyta</taxon>
        <taxon>Tracheophyta</taxon>
        <taxon>Spermatophyta</taxon>
        <taxon>Magnoliopsida</taxon>
        <taxon>Liliopsida</taxon>
        <taxon>Araceae</taxon>
        <taxon>Aroideae</taxon>
        <taxon>Colocasieae</taxon>
        <taxon>Colocasia</taxon>
    </lineage>
</organism>
<name>A0A843WV85_COLES</name>